<keyword evidence="3" id="KW-1185">Reference proteome</keyword>
<organism evidence="2 3">
    <name type="scientific">Keguizhuia sedimenti</name>
    <dbReference type="NCBI Taxonomy" id="3064264"/>
    <lineage>
        <taxon>Bacteria</taxon>
        <taxon>Pseudomonadati</taxon>
        <taxon>Pseudomonadota</taxon>
        <taxon>Betaproteobacteria</taxon>
        <taxon>Burkholderiales</taxon>
        <taxon>Oxalobacteraceae</taxon>
        <taxon>Keguizhuia</taxon>
    </lineage>
</organism>
<feature type="chain" id="PRO_5047493649" evidence="1">
    <location>
        <begin position="31"/>
        <end position="297"/>
    </location>
</feature>
<evidence type="ECO:0000256" key="1">
    <source>
        <dbReference type="SAM" id="SignalP"/>
    </source>
</evidence>
<gene>
    <name evidence="2" type="ORF">Q8A64_03165</name>
</gene>
<comment type="caution">
    <text evidence="2">The sequence shown here is derived from an EMBL/GenBank/DDBJ whole genome shotgun (WGS) entry which is preliminary data.</text>
</comment>
<dbReference type="EMBL" id="JAUYVH010000001">
    <property type="protein sequence ID" value="MDQ9169406.1"/>
    <property type="molecule type" value="Genomic_DNA"/>
</dbReference>
<accession>A0ABU1BK76</accession>
<sequence>MKKILCTNPINTLNRLLLTCLAASPSIALANADAAMTLRQKHASLGPQLRQNQFRKPLVLDSLQSAKRLQGDVYAVVDHPFNKVSVGLNNPGNWCDLLLLHINTKYCHAESAQSDTVLKLNFGKKTPGELEDVPQVEFQYKPASVTSEYLDIGLDAKNGPLGTSNYRIRLQAVALPNAQTFLHLSYAYDTSFPGRLAMQTYLGTVGSGKIGFTAVGKQEDGRPDYIDGVRAMVERNTMRFYLAVDTYLAFPGAAQLEKRLYGWFMATERYALQLHEMDKDTYLQMKRAEYIRQQTPQ</sequence>
<protein>
    <submittedName>
        <fullName evidence="2">Uncharacterized protein</fullName>
    </submittedName>
</protein>
<keyword evidence="1" id="KW-0732">Signal</keyword>
<dbReference type="RefSeq" id="WP_338435293.1">
    <property type="nucleotide sequence ID" value="NZ_JAUYVH010000001.1"/>
</dbReference>
<evidence type="ECO:0000313" key="2">
    <source>
        <dbReference type="EMBL" id="MDQ9169406.1"/>
    </source>
</evidence>
<dbReference type="Proteomes" id="UP001225596">
    <property type="component" value="Unassembled WGS sequence"/>
</dbReference>
<name>A0ABU1BK76_9BURK</name>
<reference evidence="2 3" key="1">
    <citation type="submission" date="2023-08" db="EMBL/GenBank/DDBJ databases">
        <title>Oxalobacteraceae gen .nov., isolated from river sludge outside the plant.</title>
        <authorList>
            <person name="Zhao S.Y."/>
        </authorList>
    </citation>
    <scope>NUCLEOTIDE SEQUENCE [LARGE SCALE GENOMIC DNA]</scope>
    <source>
        <strain evidence="2 3">R-40</strain>
    </source>
</reference>
<feature type="signal peptide" evidence="1">
    <location>
        <begin position="1"/>
        <end position="30"/>
    </location>
</feature>
<proteinExistence type="predicted"/>
<evidence type="ECO:0000313" key="3">
    <source>
        <dbReference type="Proteomes" id="UP001225596"/>
    </source>
</evidence>